<protein>
    <submittedName>
        <fullName evidence="1">Uncharacterized protein</fullName>
    </submittedName>
</protein>
<gene>
    <name evidence="1" type="ORF">QJS10_CPB17g01785</name>
</gene>
<dbReference type="EMBL" id="JAUJYO010000017">
    <property type="protein sequence ID" value="KAK1291922.1"/>
    <property type="molecule type" value="Genomic_DNA"/>
</dbReference>
<dbReference type="InterPro" id="IPR004158">
    <property type="entry name" value="DUF247_pln"/>
</dbReference>
<dbReference type="Proteomes" id="UP001180020">
    <property type="component" value="Unassembled WGS sequence"/>
</dbReference>
<proteinExistence type="predicted"/>
<name>A0AAV9CUT6_ACOCL</name>
<evidence type="ECO:0000313" key="2">
    <source>
        <dbReference type="Proteomes" id="UP001180020"/>
    </source>
</evidence>
<accession>A0AAV9CUT6</accession>
<dbReference type="PANTHER" id="PTHR31549:SF149">
    <property type="entry name" value="ISOPRENOID SYNTHASE DOMAIN-CONTAINING PROTEIN"/>
    <property type="match status" value="1"/>
</dbReference>
<dbReference type="PANTHER" id="PTHR31549">
    <property type="entry name" value="PROTEIN, PUTATIVE (DUF247)-RELATED-RELATED"/>
    <property type="match status" value="1"/>
</dbReference>
<comment type="caution">
    <text evidence="1">The sequence shown here is derived from an EMBL/GenBank/DDBJ whole genome shotgun (WGS) entry which is preliminary data.</text>
</comment>
<reference evidence="1" key="2">
    <citation type="submission" date="2023-06" db="EMBL/GenBank/DDBJ databases">
        <authorList>
            <person name="Ma L."/>
            <person name="Liu K.-W."/>
            <person name="Li Z."/>
            <person name="Hsiao Y.-Y."/>
            <person name="Qi Y."/>
            <person name="Fu T."/>
            <person name="Tang G."/>
            <person name="Zhang D."/>
            <person name="Sun W.-H."/>
            <person name="Liu D.-K."/>
            <person name="Li Y."/>
            <person name="Chen G.-Z."/>
            <person name="Liu X.-D."/>
            <person name="Liao X.-Y."/>
            <person name="Jiang Y.-T."/>
            <person name="Yu X."/>
            <person name="Hao Y."/>
            <person name="Huang J."/>
            <person name="Zhao X.-W."/>
            <person name="Ke S."/>
            <person name="Chen Y.-Y."/>
            <person name="Wu W.-L."/>
            <person name="Hsu J.-L."/>
            <person name="Lin Y.-F."/>
            <person name="Huang M.-D."/>
            <person name="Li C.-Y."/>
            <person name="Huang L."/>
            <person name="Wang Z.-W."/>
            <person name="Zhao X."/>
            <person name="Zhong W.-Y."/>
            <person name="Peng D.-H."/>
            <person name="Ahmad S."/>
            <person name="Lan S."/>
            <person name="Zhang J.-S."/>
            <person name="Tsai W.-C."/>
            <person name="Van De Peer Y."/>
            <person name="Liu Z.-J."/>
        </authorList>
    </citation>
    <scope>NUCLEOTIDE SEQUENCE</scope>
    <source>
        <strain evidence="1">CP</strain>
        <tissue evidence="1">Leaves</tissue>
    </source>
</reference>
<dbReference type="Pfam" id="PF03140">
    <property type="entry name" value="DUF247"/>
    <property type="match status" value="1"/>
</dbReference>
<evidence type="ECO:0000313" key="1">
    <source>
        <dbReference type="EMBL" id="KAK1291922.1"/>
    </source>
</evidence>
<organism evidence="1 2">
    <name type="scientific">Acorus calamus</name>
    <name type="common">Sweet flag</name>
    <dbReference type="NCBI Taxonomy" id="4465"/>
    <lineage>
        <taxon>Eukaryota</taxon>
        <taxon>Viridiplantae</taxon>
        <taxon>Streptophyta</taxon>
        <taxon>Embryophyta</taxon>
        <taxon>Tracheophyta</taxon>
        <taxon>Spermatophyta</taxon>
        <taxon>Magnoliopsida</taxon>
        <taxon>Liliopsida</taxon>
        <taxon>Acoraceae</taxon>
        <taxon>Acorus</taxon>
    </lineage>
</organism>
<reference evidence="1" key="1">
    <citation type="journal article" date="2023" name="Nat. Commun.">
        <title>Diploid and tetraploid genomes of Acorus and the evolution of monocots.</title>
        <authorList>
            <person name="Ma L."/>
            <person name="Liu K.W."/>
            <person name="Li Z."/>
            <person name="Hsiao Y.Y."/>
            <person name="Qi Y."/>
            <person name="Fu T."/>
            <person name="Tang G.D."/>
            <person name="Zhang D."/>
            <person name="Sun W.H."/>
            <person name="Liu D.K."/>
            <person name="Li Y."/>
            <person name="Chen G.Z."/>
            <person name="Liu X.D."/>
            <person name="Liao X.Y."/>
            <person name="Jiang Y.T."/>
            <person name="Yu X."/>
            <person name="Hao Y."/>
            <person name="Huang J."/>
            <person name="Zhao X.W."/>
            <person name="Ke S."/>
            <person name="Chen Y.Y."/>
            <person name="Wu W.L."/>
            <person name="Hsu J.L."/>
            <person name="Lin Y.F."/>
            <person name="Huang M.D."/>
            <person name="Li C.Y."/>
            <person name="Huang L."/>
            <person name="Wang Z.W."/>
            <person name="Zhao X."/>
            <person name="Zhong W.Y."/>
            <person name="Peng D.H."/>
            <person name="Ahmad S."/>
            <person name="Lan S."/>
            <person name="Zhang J.S."/>
            <person name="Tsai W.C."/>
            <person name="Van de Peer Y."/>
            <person name="Liu Z.J."/>
        </authorList>
    </citation>
    <scope>NUCLEOTIDE SEQUENCE</scope>
    <source>
        <strain evidence="1">CP</strain>
    </source>
</reference>
<sequence length="235" mass="26705">MVLHKVPPLLKSQSNLPFFVPEVVSIGPYHHCRSHDGNQLAAMVPYKIEVSAQYGNEARMRVHGLAEKVSLMYEGDQYAGMDRNAFLDMLFYDACFIIHFISTVGRNPTNSVSHTSSQSKEAPPPSVDMHLQGYVIRDLLLLENQLPYEVLKAVMPKGFENELKKFISERREPEHLLDMLHEKLVGHGGGGDKRSETGKDRWDSLKFRSVKELSEKGIKFLRSTTCRLTDVQYKA</sequence>
<keyword evidence="2" id="KW-1185">Reference proteome</keyword>
<dbReference type="AlphaFoldDB" id="A0AAV9CUT6"/>